<dbReference type="EMBL" id="RZGK01000003">
    <property type="protein sequence ID" value="KAF9700602.1"/>
    <property type="molecule type" value="Genomic_DNA"/>
</dbReference>
<dbReference type="GO" id="GO:0030687">
    <property type="term" value="C:preribosome, large subunit precursor"/>
    <property type="evidence" value="ECO:0007669"/>
    <property type="project" value="TreeGrafter"/>
</dbReference>
<dbReference type="Proteomes" id="UP000651452">
    <property type="component" value="Unassembled WGS sequence"/>
</dbReference>
<gene>
    <name evidence="2" type="ORF">EKO04_001880</name>
</gene>
<sequence length="456" mass="51171">MEAYTHFVVTPWRNSQELIQLRRDLYRLNDDNVDRREGAVNKVLAWRARKESVPLLLDSTADIVDVMVQGENGGLKHNACRLLYATAISRFITGYLDTQIDLTRDRPSWFPPGKSLQPPVSLLEVRHCIVHRHMPSLAELRRATQEALTWLWEWYWSHLEPAFSLPSSTLTHGNDTDAESHVREKLQNILRTYLKTRKQEIKSKRKPDLCTAARDALSTYTLRFSPSATTLPSPTTQTALLSLLVQEQQILPQDKKLGSPMSGAFLIWGPLLLAFCAKSPSCFQALLDKLLEGMHGADESSEVVKEGFCEWAAHMLISNEWAGGRRNERAVREKVLGDCMTELGTWDLRLAEKIVGGMGEEGGLWRAILDASRSEEAGQGVMVLDKVGGEKETDGDMEVEVELEKVTESSSVVVPGPVPVPESNDTREKIRGPQKVVGLWKARPIGWLPEGWDEDA</sequence>
<evidence type="ECO:0008006" key="4">
    <source>
        <dbReference type="Google" id="ProtNLM"/>
    </source>
</evidence>
<evidence type="ECO:0000256" key="1">
    <source>
        <dbReference type="SAM" id="MobiDB-lite"/>
    </source>
</evidence>
<name>A0A8H7JD55_9PLEO</name>
<reference evidence="2" key="1">
    <citation type="submission" date="2018-12" db="EMBL/GenBank/DDBJ databases">
        <authorList>
            <person name="Syme R.A."/>
            <person name="Farfan-Caceres L."/>
            <person name="Lichtenzveig J."/>
        </authorList>
    </citation>
    <scope>NUCLEOTIDE SEQUENCE</scope>
    <source>
        <strain evidence="2">Al4</strain>
    </source>
</reference>
<dbReference type="AlphaFoldDB" id="A0A8H7JD55"/>
<dbReference type="GO" id="GO:0000470">
    <property type="term" value="P:maturation of LSU-rRNA"/>
    <property type="evidence" value="ECO:0007669"/>
    <property type="project" value="TreeGrafter"/>
</dbReference>
<dbReference type="GO" id="GO:0090730">
    <property type="term" value="C:Las1 complex"/>
    <property type="evidence" value="ECO:0007669"/>
    <property type="project" value="InterPro"/>
</dbReference>
<dbReference type="Pfam" id="PF04031">
    <property type="entry name" value="Las1"/>
    <property type="match status" value="1"/>
</dbReference>
<comment type="caution">
    <text evidence="2">The sequence shown here is derived from an EMBL/GenBank/DDBJ whole genome shotgun (WGS) entry which is preliminary data.</text>
</comment>
<dbReference type="InterPro" id="IPR007174">
    <property type="entry name" value="Las1"/>
</dbReference>
<evidence type="ECO:0000313" key="3">
    <source>
        <dbReference type="Proteomes" id="UP000651452"/>
    </source>
</evidence>
<feature type="region of interest" description="Disordered" evidence="1">
    <location>
        <begin position="412"/>
        <end position="431"/>
    </location>
</feature>
<proteinExistence type="predicted"/>
<dbReference type="GO" id="GO:0004519">
    <property type="term" value="F:endonuclease activity"/>
    <property type="evidence" value="ECO:0007669"/>
    <property type="project" value="InterPro"/>
</dbReference>
<dbReference type="PANTHER" id="PTHR15002:SF0">
    <property type="entry name" value="RIBOSOMAL BIOGENESIS PROTEIN LAS1L"/>
    <property type="match status" value="1"/>
</dbReference>
<evidence type="ECO:0000313" key="2">
    <source>
        <dbReference type="EMBL" id="KAF9700602.1"/>
    </source>
</evidence>
<keyword evidence="3" id="KW-1185">Reference proteome</keyword>
<dbReference type="GO" id="GO:0000460">
    <property type="term" value="P:maturation of 5.8S rRNA"/>
    <property type="evidence" value="ECO:0007669"/>
    <property type="project" value="TreeGrafter"/>
</dbReference>
<dbReference type="PANTHER" id="PTHR15002">
    <property type="entry name" value="RIBOSOMAL BIOGENESIS PROTEIN LAS1L"/>
    <property type="match status" value="1"/>
</dbReference>
<protein>
    <recommendedName>
        <fullName evidence="4">Las1-domain-containing protein</fullName>
    </recommendedName>
</protein>
<reference evidence="2" key="2">
    <citation type="submission" date="2020-09" db="EMBL/GenBank/DDBJ databases">
        <title>Reference genome assembly for Australian Ascochyta lentis isolate Al4.</title>
        <authorList>
            <person name="Lee R.C."/>
            <person name="Farfan-Caceres L.M."/>
            <person name="Debler J.W."/>
            <person name="Williams A.H."/>
            <person name="Henares B.M."/>
        </authorList>
    </citation>
    <scope>NUCLEOTIDE SEQUENCE</scope>
    <source>
        <strain evidence="2">Al4</strain>
    </source>
</reference>
<accession>A0A8H7JD55</accession>
<dbReference type="OrthoDB" id="10263222at2759"/>
<organism evidence="2 3">
    <name type="scientific">Ascochyta lentis</name>
    <dbReference type="NCBI Taxonomy" id="205686"/>
    <lineage>
        <taxon>Eukaryota</taxon>
        <taxon>Fungi</taxon>
        <taxon>Dikarya</taxon>
        <taxon>Ascomycota</taxon>
        <taxon>Pezizomycotina</taxon>
        <taxon>Dothideomycetes</taxon>
        <taxon>Pleosporomycetidae</taxon>
        <taxon>Pleosporales</taxon>
        <taxon>Pleosporineae</taxon>
        <taxon>Didymellaceae</taxon>
        <taxon>Ascochyta</taxon>
    </lineage>
</organism>